<dbReference type="AlphaFoldDB" id="A0A0E9S740"/>
<organism evidence="1">
    <name type="scientific">Anguilla anguilla</name>
    <name type="common">European freshwater eel</name>
    <name type="synonym">Muraena anguilla</name>
    <dbReference type="NCBI Taxonomy" id="7936"/>
    <lineage>
        <taxon>Eukaryota</taxon>
        <taxon>Metazoa</taxon>
        <taxon>Chordata</taxon>
        <taxon>Craniata</taxon>
        <taxon>Vertebrata</taxon>
        <taxon>Euteleostomi</taxon>
        <taxon>Actinopterygii</taxon>
        <taxon>Neopterygii</taxon>
        <taxon>Teleostei</taxon>
        <taxon>Anguilliformes</taxon>
        <taxon>Anguillidae</taxon>
        <taxon>Anguilla</taxon>
    </lineage>
</organism>
<proteinExistence type="predicted"/>
<accession>A0A0E9S740</accession>
<dbReference type="EMBL" id="GBXM01071481">
    <property type="protein sequence ID" value="JAH37096.1"/>
    <property type="molecule type" value="Transcribed_RNA"/>
</dbReference>
<reference evidence="1" key="1">
    <citation type="submission" date="2014-11" db="EMBL/GenBank/DDBJ databases">
        <authorList>
            <person name="Amaro Gonzalez C."/>
        </authorList>
    </citation>
    <scope>NUCLEOTIDE SEQUENCE</scope>
</reference>
<sequence>MYCKCLYSYKIHSHLVYHASYNRGFNFQLCNSIMQLISIPE</sequence>
<reference evidence="1" key="2">
    <citation type="journal article" date="2015" name="Fish Shellfish Immunol.">
        <title>Early steps in the European eel (Anguilla anguilla)-Vibrio vulnificus interaction in the gills: Role of the RtxA13 toxin.</title>
        <authorList>
            <person name="Callol A."/>
            <person name="Pajuelo D."/>
            <person name="Ebbesson L."/>
            <person name="Teles M."/>
            <person name="MacKenzie S."/>
            <person name="Amaro C."/>
        </authorList>
    </citation>
    <scope>NUCLEOTIDE SEQUENCE</scope>
</reference>
<protein>
    <submittedName>
        <fullName evidence="1">Uncharacterized protein</fullName>
    </submittedName>
</protein>
<evidence type="ECO:0000313" key="1">
    <source>
        <dbReference type="EMBL" id="JAH37096.1"/>
    </source>
</evidence>
<name>A0A0E9S740_ANGAN</name>